<gene>
    <name evidence="3" type="ORF">I6I06_02050</name>
</gene>
<dbReference type="InterPro" id="IPR051785">
    <property type="entry name" value="MMCE/EMCE_epimerase"/>
</dbReference>
<name>A0A7T4T930_9BURK</name>
<dbReference type="PANTHER" id="PTHR43048">
    <property type="entry name" value="METHYLMALONYL-COA EPIMERASE"/>
    <property type="match status" value="1"/>
</dbReference>
<reference evidence="3 4" key="1">
    <citation type="submission" date="2020-12" db="EMBL/GenBank/DDBJ databases">
        <title>FDA dAtabase for Regulatory Grade micrObial Sequences (FDA-ARGOS): Supporting development and validation of Infectious Disease Dx tests.</title>
        <authorList>
            <person name="Nelson B."/>
            <person name="Plummer A."/>
            <person name="Tallon L."/>
            <person name="Sadzewicz L."/>
            <person name="Zhao X."/>
            <person name="Boylan J."/>
            <person name="Ott S."/>
            <person name="Bowen H."/>
            <person name="Vavikolanu K."/>
            <person name="Mehta A."/>
            <person name="Aluvathingal J."/>
            <person name="Nadendla S."/>
            <person name="Myers T."/>
            <person name="Yan Y."/>
            <person name="Sichtig H."/>
        </authorList>
    </citation>
    <scope>NUCLEOTIDE SEQUENCE [LARGE SCALE GENOMIC DNA]</scope>
    <source>
        <strain evidence="3 4">FDAARGOS_1049</strain>
    </source>
</reference>
<evidence type="ECO:0000256" key="1">
    <source>
        <dbReference type="ARBA" id="ARBA00022723"/>
    </source>
</evidence>
<evidence type="ECO:0000313" key="3">
    <source>
        <dbReference type="EMBL" id="QQC64309.1"/>
    </source>
</evidence>
<dbReference type="Proteomes" id="UP000595610">
    <property type="component" value="Chromosome 1"/>
</dbReference>
<dbReference type="Gene3D" id="3.10.180.10">
    <property type="entry name" value="2,3-Dihydroxybiphenyl 1,2-Dioxygenase, domain 1"/>
    <property type="match status" value="1"/>
</dbReference>
<dbReference type="Pfam" id="PF13669">
    <property type="entry name" value="Glyoxalase_4"/>
    <property type="match status" value="1"/>
</dbReference>
<evidence type="ECO:0000313" key="4">
    <source>
        <dbReference type="Proteomes" id="UP000595610"/>
    </source>
</evidence>
<dbReference type="KEGG" id="pgis:I6I06_02050"/>
<accession>A0A7T4T930</accession>
<evidence type="ECO:0000259" key="2">
    <source>
        <dbReference type="PROSITE" id="PS51819"/>
    </source>
</evidence>
<keyword evidence="4" id="KW-1185">Reference proteome</keyword>
<keyword evidence="1" id="KW-0479">Metal-binding</keyword>
<proteinExistence type="predicted"/>
<feature type="domain" description="VOC" evidence="2">
    <location>
        <begin position="10"/>
        <end position="145"/>
    </location>
</feature>
<protein>
    <submittedName>
        <fullName evidence="3">VOC family protein</fullName>
    </submittedName>
</protein>
<dbReference type="InterPro" id="IPR037523">
    <property type="entry name" value="VOC_core"/>
</dbReference>
<dbReference type="PROSITE" id="PS51819">
    <property type="entry name" value="VOC"/>
    <property type="match status" value="1"/>
</dbReference>
<dbReference type="RefSeq" id="WP_042322887.1">
    <property type="nucleotide sequence ID" value="NZ_CP066075.1"/>
</dbReference>
<sequence>MSSRPFRVLGIHHIAIGGNSKDRLLNLWAGLLGLHMVGSYQSSSENVDEDILVAGSGAGAVEIDLMQPLDSARKPSVATPALNHIGLSVDDLEAAVAWLSARGVRFTPGGIRRGASGTDIAFIHPSSNDTFPLSGEGVLIELVQAGQSDGDM</sequence>
<dbReference type="AlphaFoldDB" id="A0A7T4T930"/>
<dbReference type="PANTHER" id="PTHR43048:SF3">
    <property type="entry name" value="METHYLMALONYL-COA EPIMERASE, MITOCHONDRIAL"/>
    <property type="match status" value="1"/>
</dbReference>
<organism evidence="3 4">
    <name type="scientific">Paraburkholderia ginsengisoli</name>
    <dbReference type="NCBI Taxonomy" id="311231"/>
    <lineage>
        <taxon>Bacteria</taxon>
        <taxon>Pseudomonadati</taxon>
        <taxon>Pseudomonadota</taxon>
        <taxon>Betaproteobacteria</taxon>
        <taxon>Burkholderiales</taxon>
        <taxon>Burkholderiaceae</taxon>
        <taxon>Paraburkholderia</taxon>
    </lineage>
</organism>
<dbReference type="SUPFAM" id="SSF54593">
    <property type="entry name" value="Glyoxalase/Bleomycin resistance protein/Dihydroxybiphenyl dioxygenase"/>
    <property type="match status" value="1"/>
</dbReference>
<dbReference type="GO" id="GO:0004493">
    <property type="term" value="F:methylmalonyl-CoA epimerase activity"/>
    <property type="evidence" value="ECO:0007669"/>
    <property type="project" value="TreeGrafter"/>
</dbReference>
<dbReference type="InterPro" id="IPR029068">
    <property type="entry name" value="Glyas_Bleomycin-R_OHBP_Dase"/>
</dbReference>
<dbReference type="EMBL" id="CP066075">
    <property type="protein sequence ID" value="QQC64309.1"/>
    <property type="molecule type" value="Genomic_DNA"/>
</dbReference>
<dbReference type="GO" id="GO:0046872">
    <property type="term" value="F:metal ion binding"/>
    <property type="evidence" value="ECO:0007669"/>
    <property type="project" value="UniProtKB-KW"/>
</dbReference>
<dbReference type="GO" id="GO:0046491">
    <property type="term" value="P:L-methylmalonyl-CoA metabolic process"/>
    <property type="evidence" value="ECO:0007669"/>
    <property type="project" value="TreeGrafter"/>
</dbReference>